<dbReference type="PROSITE" id="PS51354">
    <property type="entry name" value="GLUTAREDOXIN_2"/>
    <property type="match status" value="1"/>
</dbReference>
<keyword evidence="1" id="KW-0001">2Fe-2S</keyword>
<organism evidence="7 8">
    <name type="scientific">Vairimorpha necatrix</name>
    <dbReference type="NCBI Taxonomy" id="6039"/>
    <lineage>
        <taxon>Eukaryota</taxon>
        <taxon>Fungi</taxon>
        <taxon>Fungi incertae sedis</taxon>
        <taxon>Microsporidia</taxon>
        <taxon>Nosematidae</taxon>
        <taxon>Vairimorpha</taxon>
    </lineage>
</organism>
<dbReference type="PANTHER" id="PTHR10293:SF16">
    <property type="entry name" value="GLUTAREDOXIN-RELATED PROTEIN 5, MITOCHONDRIAL"/>
    <property type="match status" value="1"/>
</dbReference>
<evidence type="ECO:0000256" key="4">
    <source>
        <dbReference type="ARBA" id="ARBA00023014"/>
    </source>
</evidence>
<dbReference type="GeneID" id="90541474"/>
<accession>A0AAX4JCS8</accession>
<keyword evidence="2" id="KW-0479">Metal-binding</keyword>
<dbReference type="GO" id="GO:0046872">
    <property type="term" value="F:metal ion binding"/>
    <property type="evidence" value="ECO:0007669"/>
    <property type="project" value="UniProtKB-KW"/>
</dbReference>
<evidence type="ECO:0000259" key="6">
    <source>
        <dbReference type="Pfam" id="PF00462"/>
    </source>
</evidence>
<keyword evidence="5" id="KW-0676">Redox-active center</keyword>
<dbReference type="GO" id="GO:0051537">
    <property type="term" value="F:2 iron, 2 sulfur cluster binding"/>
    <property type="evidence" value="ECO:0007669"/>
    <property type="project" value="UniProtKB-KW"/>
</dbReference>
<dbReference type="Pfam" id="PF00462">
    <property type="entry name" value="Glutaredoxin"/>
    <property type="match status" value="1"/>
</dbReference>
<gene>
    <name evidence="7" type="ORF">VNE69_05250</name>
</gene>
<evidence type="ECO:0000256" key="2">
    <source>
        <dbReference type="ARBA" id="ARBA00022723"/>
    </source>
</evidence>
<evidence type="ECO:0000313" key="7">
    <source>
        <dbReference type="EMBL" id="WUR03661.1"/>
    </source>
</evidence>
<keyword evidence="3" id="KW-0408">Iron</keyword>
<dbReference type="KEGG" id="vnx:VNE69_05250"/>
<dbReference type="GO" id="GO:0005739">
    <property type="term" value="C:mitochondrion"/>
    <property type="evidence" value="ECO:0007669"/>
    <property type="project" value="UniProtKB-ARBA"/>
</dbReference>
<dbReference type="AlphaFoldDB" id="A0AAX4JCS8"/>
<dbReference type="RefSeq" id="XP_065329806.1">
    <property type="nucleotide sequence ID" value="XM_065473734.1"/>
</dbReference>
<evidence type="ECO:0000256" key="5">
    <source>
        <dbReference type="ARBA" id="ARBA00023284"/>
    </source>
</evidence>
<evidence type="ECO:0000313" key="8">
    <source>
        <dbReference type="Proteomes" id="UP001334084"/>
    </source>
</evidence>
<dbReference type="InterPro" id="IPR004480">
    <property type="entry name" value="Monothiol_GRX-rel"/>
</dbReference>
<reference evidence="7" key="1">
    <citation type="journal article" date="2024" name="BMC Genomics">
        <title>Functional annotation of a divergent genome using sequence and structure-based similarity.</title>
        <authorList>
            <person name="Svedberg D."/>
            <person name="Winiger R.R."/>
            <person name="Berg A."/>
            <person name="Sharma H."/>
            <person name="Tellgren-Roth C."/>
            <person name="Debrunner-Vossbrinck B.A."/>
            <person name="Vossbrinck C.R."/>
            <person name="Barandun J."/>
        </authorList>
    </citation>
    <scope>NUCLEOTIDE SEQUENCE</scope>
    <source>
        <strain evidence="7">Illinois isolate</strain>
    </source>
</reference>
<dbReference type="Proteomes" id="UP001334084">
    <property type="component" value="Chromosome 5"/>
</dbReference>
<sequence>MEYNKEKNVFYEIDYSNKVLFYENELPHEIDDNIKLINVRNQEFKEIVMEKYKLNSIPALMYYKQVVYLDKENLQDLKLNKDNLLRNEITRIINSAKIVLFMKGEIENPYCQFSRKVVSILKKAGVNLEDVVYYDILMNEEVREKLKEMNDWPTFPQMFVNGEFIGGCDILTSMDERGEIYELLN</sequence>
<dbReference type="GO" id="GO:0015036">
    <property type="term" value="F:disulfide oxidoreductase activity"/>
    <property type="evidence" value="ECO:0007669"/>
    <property type="project" value="UniProtKB-ARBA"/>
</dbReference>
<dbReference type="CDD" id="cd03028">
    <property type="entry name" value="GRX_PICOT_like"/>
    <property type="match status" value="1"/>
</dbReference>
<protein>
    <submittedName>
        <fullName evidence="7">Glutaredoxin-3 (GRX3)</fullName>
    </submittedName>
</protein>
<dbReference type="InterPro" id="IPR033658">
    <property type="entry name" value="GRX_PICOT-like"/>
</dbReference>
<dbReference type="SUPFAM" id="SSF52833">
    <property type="entry name" value="Thioredoxin-like"/>
    <property type="match status" value="1"/>
</dbReference>
<dbReference type="EMBL" id="CP142730">
    <property type="protein sequence ID" value="WUR03661.1"/>
    <property type="molecule type" value="Genomic_DNA"/>
</dbReference>
<feature type="domain" description="Glutaredoxin" evidence="6">
    <location>
        <begin position="98"/>
        <end position="165"/>
    </location>
</feature>
<dbReference type="InterPro" id="IPR036249">
    <property type="entry name" value="Thioredoxin-like_sf"/>
</dbReference>
<keyword evidence="8" id="KW-1185">Reference proteome</keyword>
<keyword evidence="4" id="KW-0411">Iron-sulfur</keyword>
<proteinExistence type="predicted"/>
<dbReference type="Gene3D" id="3.40.30.10">
    <property type="entry name" value="Glutaredoxin"/>
    <property type="match status" value="1"/>
</dbReference>
<name>A0AAX4JCS8_9MICR</name>
<dbReference type="PANTHER" id="PTHR10293">
    <property type="entry name" value="GLUTAREDOXIN FAMILY MEMBER"/>
    <property type="match status" value="1"/>
</dbReference>
<evidence type="ECO:0000256" key="1">
    <source>
        <dbReference type="ARBA" id="ARBA00022714"/>
    </source>
</evidence>
<dbReference type="InterPro" id="IPR002109">
    <property type="entry name" value="Glutaredoxin"/>
</dbReference>
<evidence type="ECO:0000256" key="3">
    <source>
        <dbReference type="ARBA" id="ARBA00023004"/>
    </source>
</evidence>